<organism evidence="2 3">
    <name type="scientific">Pleurodeles waltl</name>
    <name type="common">Iberian ribbed newt</name>
    <dbReference type="NCBI Taxonomy" id="8319"/>
    <lineage>
        <taxon>Eukaryota</taxon>
        <taxon>Metazoa</taxon>
        <taxon>Chordata</taxon>
        <taxon>Craniata</taxon>
        <taxon>Vertebrata</taxon>
        <taxon>Euteleostomi</taxon>
        <taxon>Amphibia</taxon>
        <taxon>Batrachia</taxon>
        <taxon>Caudata</taxon>
        <taxon>Salamandroidea</taxon>
        <taxon>Salamandridae</taxon>
        <taxon>Pleurodelinae</taxon>
        <taxon>Pleurodeles</taxon>
    </lineage>
</organism>
<name>A0AAV7SS72_PLEWA</name>
<reference evidence="2" key="1">
    <citation type="journal article" date="2022" name="bioRxiv">
        <title>Sequencing and chromosome-scale assembly of the giantPleurodeles waltlgenome.</title>
        <authorList>
            <person name="Brown T."/>
            <person name="Elewa A."/>
            <person name="Iarovenko S."/>
            <person name="Subramanian E."/>
            <person name="Araus A.J."/>
            <person name="Petzold A."/>
            <person name="Susuki M."/>
            <person name="Suzuki K.-i.T."/>
            <person name="Hayashi T."/>
            <person name="Toyoda A."/>
            <person name="Oliveira C."/>
            <person name="Osipova E."/>
            <person name="Leigh N.D."/>
            <person name="Simon A."/>
            <person name="Yun M.H."/>
        </authorList>
    </citation>
    <scope>NUCLEOTIDE SEQUENCE</scope>
    <source>
        <strain evidence="2">20211129_DDA</strain>
        <tissue evidence="2">Liver</tissue>
    </source>
</reference>
<dbReference type="AlphaFoldDB" id="A0AAV7SS72"/>
<sequence length="107" mass="12296">MKTTIKRKLEPPSENNWEIVLEIHQQAQSQTEEVQANEFIDNGRSCSTPLQGLMKAPREWPTIIEQDGRPLREANVGVPDTGKGPRVPRRKIPPTRKWEKWANQITS</sequence>
<keyword evidence="3" id="KW-1185">Reference proteome</keyword>
<evidence type="ECO:0000313" key="3">
    <source>
        <dbReference type="Proteomes" id="UP001066276"/>
    </source>
</evidence>
<dbReference type="EMBL" id="JANPWB010000008">
    <property type="protein sequence ID" value="KAJ1166898.1"/>
    <property type="molecule type" value="Genomic_DNA"/>
</dbReference>
<proteinExistence type="predicted"/>
<feature type="region of interest" description="Disordered" evidence="1">
    <location>
        <begin position="72"/>
        <end position="91"/>
    </location>
</feature>
<protein>
    <submittedName>
        <fullName evidence="2">Uncharacterized protein</fullName>
    </submittedName>
</protein>
<comment type="caution">
    <text evidence="2">The sequence shown here is derived from an EMBL/GenBank/DDBJ whole genome shotgun (WGS) entry which is preliminary data.</text>
</comment>
<accession>A0AAV7SS72</accession>
<evidence type="ECO:0000313" key="2">
    <source>
        <dbReference type="EMBL" id="KAJ1166898.1"/>
    </source>
</evidence>
<evidence type="ECO:0000256" key="1">
    <source>
        <dbReference type="SAM" id="MobiDB-lite"/>
    </source>
</evidence>
<dbReference type="Proteomes" id="UP001066276">
    <property type="component" value="Chromosome 4_2"/>
</dbReference>
<gene>
    <name evidence="2" type="ORF">NDU88_007294</name>
</gene>